<dbReference type="PIRSF" id="PIRSF000126">
    <property type="entry name" value="11-beta-HSD1"/>
    <property type="match status" value="1"/>
</dbReference>
<dbReference type="PANTHER" id="PTHR43086:SF3">
    <property type="entry name" value="NADP-DEPENDENT 3-HYDROXY ACID DEHYDROGENASE YDFG"/>
    <property type="match status" value="1"/>
</dbReference>
<sequence>MSLQYAGTTALITGASSGLGEEFARQLAARGANLVLVARRKERLEAIAAELREQHGVSVAVLSVDLAAPLAAADLASRITELGLTIDTLINNAGFATRNRFENEDPSRIGQEVGLNVGALVDITRAFYPGLLARGRGALINVASTAAYQPVPLMAVYGATKAFVLSFTEALWYEAKGSGLKVLALSPGATKTEFFTVAGEDARVGSLQTPSQVVGIALSTLDRRNPPPSVVCGTGNALTVGITKLVSRRALVSITGSITGRRPAHT</sequence>
<dbReference type="AlphaFoldDB" id="A0A7C9TR70"/>
<gene>
    <name evidence="4" type="ORF">G3T37_11485</name>
</gene>
<dbReference type="EMBL" id="JAAGWZ010000003">
    <property type="protein sequence ID" value="NEM91977.1"/>
    <property type="molecule type" value="Genomic_DNA"/>
</dbReference>
<evidence type="ECO:0000313" key="4">
    <source>
        <dbReference type="EMBL" id="NEM91977.1"/>
    </source>
</evidence>
<evidence type="ECO:0000256" key="2">
    <source>
        <dbReference type="ARBA" id="ARBA00023002"/>
    </source>
</evidence>
<reference evidence="4 5" key="1">
    <citation type="journal article" date="2014" name="Int. J. Syst. Evol. Microbiol.">
        <title>Description of Galbitalea soli gen. nov., sp. nov., and Frondihabitans sucicola sp. nov.</title>
        <authorList>
            <person name="Kim S.J."/>
            <person name="Lim J.M."/>
            <person name="Ahn J.H."/>
            <person name="Weon H.Y."/>
            <person name="Hamada M."/>
            <person name="Suzuki K."/>
            <person name="Ahn T.Y."/>
            <person name="Kwon S.W."/>
        </authorList>
    </citation>
    <scope>NUCLEOTIDE SEQUENCE [LARGE SCALE GENOMIC DNA]</scope>
    <source>
        <strain evidence="4 5">NBRC 108727</strain>
    </source>
</reference>
<dbReference type="PANTHER" id="PTHR43086">
    <property type="entry name" value="VERY-LONG-CHAIN 3-OXOOACYL-COA REDUCTASE"/>
    <property type="match status" value="1"/>
</dbReference>
<accession>A0A7C9TR70</accession>
<name>A0A7C9TR70_9MICO</name>
<organism evidence="4 5">
    <name type="scientific">Galbitalea soli</name>
    <dbReference type="NCBI Taxonomy" id="1268042"/>
    <lineage>
        <taxon>Bacteria</taxon>
        <taxon>Bacillati</taxon>
        <taxon>Actinomycetota</taxon>
        <taxon>Actinomycetes</taxon>
        <taxon>Micrococcales</taxon>
        <taxon>Microbacteriaceae</taxon>
        <taxon>Galbitalea</taxon>
    </lineage>
</organism>
<evidence type="ECO:0000256" key="1">
    <source>
        <dbReference type="ARBA" id="ARBA00006484"/>
    </source>
</evidence>
<comment type="similarity">
    <text evidence="1 3">Belongs to the short-chain dehydrogenases/reductases (SDR) family.</text>
</comment>
<comment type="caution">
    <text evidence="4">The sequence shown here is derived from an EMBL/GenBank/DDBJ whole genome shotgun (WGS) entry which is preliminary data.</text>
</comment>
<dbReference type="InterPro" id="IPR036291">
    <property type="entry name" value="NAD(P)-bd_dom_sf"/>
</dbReference>
<dbReference type="SUPFAM" id="SSF51735">
    <property type="entry name" value="NAD(P)-binding Rossmann-fold domains"/>
    <property type="match status" value="1"/>
</dbReference>
<dbReference type="Pfam" id="PF00106">
    <property type="entry name" value="adh_short"/>
    <property type="match status" value="1"/>
</dbReference>
<dbReference type="GO" id="GO:0016491">
    <property type="term" value="F:oxidoreductase activity"/>
    <property type="evidence" value="ECO:0007669"/>
    <property type="project" value="UniProtKB-KW"/>
</dbReference>
<protein>
    <submittedName>
        <fullName evidence="4">SDR family oxidoreductase</fullName>
    </submittedName>
</protein>
<proteinExistence type="inferred from homology"/>
<keyword evidence="2" id="KW-0560">Oxidoreductase</keyword>
<evidence type="ECO:0000256" key="3">
    <source>
        <dbReference type="RuleBase" id="RU000363"/>
    </source>
</evidence>
<dbReference type="InterPro" id="IPR002347">
    <property type="entry name" value="SDR_fam"/>
</dbReference>
<dbReference type="PRINTS" id="PR00080">
    <property type="entry name" value="SDRFAMILY"/>
</dbReference>
<dbReference type="PRINTS" id="PR00081">
    <property type="entry name" value="GDHRDH"/>
</dbReference>
<dbReference type="RefSeq" id="WP_163474036.1">
    <property type="nucleotide sequence ID" value="NZ_JAAGWZ010000003.1"/>
</dbReference>
<evidence type="ECO:0000313" key="5">
    <source>
        <dbReference type="Proteomes" id="UP000479756"/>
    </source>
</evidence>
<dbReference type="Proteomes" id="UP000479756">
    <property type="component" value="Unassembled WGS sequence"/>
</dbReference>
<keyword evidence="5" id="KW-1185">Reference proteome</keyword>
<dbReference type="Gene3D" id="3.40.50.720">
    <property type="entry name" value="NAD(P)-binding Rossmann-like Domain"/>
    <property type="match status" value="1"/>
</dbReference>